<keyword evidence="2 8" id="KW-0963">Cytoplasm</keyword>
<feature type="domain" description="Chromosomal replication initiator DnaA C-terminal" evidence="14">
    <location>
        <begin position="412"/>
        <end position="481"/>
    </location>
</feature>
<dbReference type="InterPro" id="IPR003593">
    <property type="entry name" value="AAA+_ATPase"/>
</dbReference>
<comment type="subunit">
    <text evidence="8">Oligomerizes as a right-handed, spiral filament on DNA at oriC.</text>
</comment>
<dbReference type="InterPro" id="IPR020591">
    <property type="entry name" value="Chromosome_initiator_DnaA-like"/>
</dbReference>
<evidence type="ECO:0000256" key="2">
    <source>
        <dbReference type="ARBA" id="ARBA00022490"/>
    </source>
</evidence>
<dbReference type="Pfam" id="PF08299">
    <property type="entry name" value="Bac_DnaA_C"/>
    <property type="match status" value="1"/>
</dbReference>
<keyword evidence="16" id="KW-1185">Reference proteome</keyword>
<comment type="subcellular location">
    <subcellularLocation>
        <location evidence="8">Cytoplasm</location>
    </subcellularLocation>
</comment>
<dbReference type="SUPFAM" id="SSF48295">
    <property type="entry name" value="TrpR-like"/>
    <property type="match status" value="1"/>
</dbReference>
<dbReference type="Pfam" id="PF00308">
    <property type="entry name" value="Bac_DnaA"/>
    <property type="match status" value="1"/>
</dbReference>
<feature type="domain" description="AAA+ ATPase" evidence="13">
    <location>
        <begin position="201"/>
        <end position="332"/>
    </location>
</feature>
<dbReference type="Gene3D" id="1.10.1750.10">
    <property type="match status" value="1"/>
</dbReference>
<keyword evidence="6 8" id="KW-0446">Lipid-binding</keyword>
<dbReference type="FunFam" id="1.10.8.60:FF:000003">
    <property type="entry name" value="Chromosomal replication initiator protein DnaA"/>
    <property type="match status" value="1"/>
</dbReference>
<feature type="binding site" evidence="8">
    <location>
        <position position="216"/>
    </location>
    <ligand>
        <name>ATP</name>
        <dbReference type="ChEBI" id="CHEBI:30616"/>
    </ligand>
</feature>
<dbReference type="PANTHER" id="PTHR30050:SF2">
    <property type="entry name" value="CHROMOSOMAL REPLICATION INITIATOR PROTEIN DNAA"/>
    <property type="match status" value="1"/>
</dbReference>
<evidence type="ECO:0000313" key="16">
    <source>
        <dbReference type="Proteomes" id="UP000244930"/>
    </source>
</evidence>
<dbReference type="InterPro" id="IPR038454">
    <property type="entry name" value="DnaA_N_sf"/>
</dbReference>
<dbReference type="SUPFAM" id="SSF52540">
    <property type="entry name" value="P-loop containing nucleoside triphosphate hydrolases"/>
    <property type="match status" value="1"/>
</dbReference>
<dbReference type="GO" id="GO:0005737">
    <property type="term" value="C:cytoplasm"/>
    <property type="evidence" value="ECO:0007669"/>
    <property type="project" value="UniProtKB-SubCell"/>
</dbReference>
<evidence type="ECO:0000256" key="6">
    <source>
        <dbReference type="ARBA" id="ARBA00023121"/>
    </source>
</evidence>
<keyword evidence="7 8" id="KW-0238">DNA-binding</keyword>
<keyword evidence="4 8" id="KW-0547">Nucleotide-binding</keyword>
<dbReference type="InterPro" id="IPR010921">
    <property type="entry name" value="Trp_repressor/repl_initiator"/>
</dbReference>
<accession>A0A2U8GRR8</accession>
<dbReference type="Proteomes" id="UP000244930">
    <property type="component" value="Chromosome"/>
</dbReference>
<dbReference type="KEGG" id="acom:CEW83_14075"/>
<name>A0A2U8GRR8_9RHOO</name>
<dbReference type="Gene3D" id="1.10.8.60">
    <property type="match status" value="1"/>
</dbReference>
<dbReference type="SMART" id="SM00760">
    <property type="entry name" value="Bac_DnaA_C"/>
    <property type="match status" value="1"/>
</dbReference>
<dbReference type="PANTHER" id="PTHR30050">
    <property type="entry name" value="CHROMOSOMAL REPLICATION INITIATOR PROTEIN DNAA"/>
    <property type="match status" value="1"/>
</dbReference>
<keyword evidence="5 8" id="KW-0067">ATP-binding</keyword>
<evidence type="ECO:0000259" key="14">
    <source>
        <dbReference type="SMART" id="SM00760"/>
    </source>
</evidence>
<dbReference type="GO" id="GO:0008289">
    <property type="term" value="F:lipid binding"/>
    <property type="evidence" value="ECO:0007669"/>
    <property type="project" value="UniProtKB-KW"/>
</dbReference>
<dbReference type="NCBIfam" id="TIGR00362">
    <property type="entry name" value="DnaA"/>
    <property type="match status" value="1"/>
</dbReference>
<comment type="function">
    <text evidence="8 10">Plays an essential role in the initiation and regulation of chromosomal replication. ATP-DnaA binds to the origin of replication (oriC) to initiate formation of the DNA replication initiation complex once per cell cycle. Binds the DnaA box (a 9 base pair repeat at the origin) and separates the double-stranded (ds)DNA. Forms a right-handed helical filament on oriC DNA; dsDNA binds to the exterior of the filament while single-stranded (ss)DNA is stabiized in the filament's interior. The ATP-DnaA-oriC complex binds and stabilizes one strand of the AT-rich DNA unwinding element (DUE), permitting loading of DNA polymerase. After initiation quickly degrades to an ADP-DnaA complex that is not apt for DNA replication. Binds acidic phospholipids.</text>
</comment>
<dbReference type="SMART" id="SM00382">
    <property type="entry name" value="AAA"/>
    <property type="match status" value="1"/>
</dbReference>
<dbReference type="GO" id="GO:0005886">
    <property type="term" value="C:plasma membrane"/>
    <property type="evidence" value="ECO:0007669"/>
    <property type="project" value="TreeGrafter"/>
</dbReference>
<feature type="binding site" evidence="8">
    <location>
        <position position="212"/>
    </location>
    <ligand>
        <name>ATP</name>
        <dbReference type="ChEBI" id="CHEBI:30616"/>
    </ligand>
</feature>
<dbReference type="PRINTS" id="PR00051">
    <property type="entry name" value="DNAA"/>
</dbReference>
<feature type="binding site" evidence="8">
    <location>
        <position position="215"/>
    </location>
    <ligand>
        <name>ATP</name>
        <dbReference type="ChEBI" id="CHEBI:30616"/>
    </ligand>
</feature>
<feature type="region of interest" description="Domain IV, binds dsDNA" evidence="8">
    <location>
        <begin position="385"/>
        <end position="504"/>
    </location>
</feature>
<feature type="region of interest" description="Domain III, AAA+ region" evidence="8">
    <location>
        <begin position="168"/>
        <end position="384"/>
    </location>
</feature>
<evidence type="ECO:0000256" key="5">
    <source>
        <dbReference type="ARBA" id="ARBA00022840"/>
    </source>
</evidence>
<protein>
    <recommendedName>
        <fullName evidence="8 9">Chromosomal replication initiator protein DnaA</fullName>
    </recommendedName>
</protein>
<gene>
    <name evidence="8" type="primary">dnaA</name>
    <name evidence="15" type="ORF">CEW83_14075</name>
</gene>
<evidence type="ECO:0000256" key="9">
    <source>
        <dbReference type="NCBIfam" id="TIGR00362"/>
    </source>
</evidence>
<evidence type="ECO:0000256" key="3">
    <source>
        <dbReference type="ARBA" id="ARBA00022705"/>
    </source>
</evidence>
<evidence type="ECO:0000259" key="13">
    <source>
        <dbReference type="SMART" id="SM00382"/>
    </source>
</evidence>
<dbReference type="InterPro" id="IPR013317">
    <property type="entry name" value="DnaA_dom"/>
</dbReference>
<dbReference type="InterPro" id="IPR001957">
    <property type="entry name" value="Chromosome_initiator_DnaA"/>
</dbReference>
<comment type="domain">
    <text evidence="8">Domain I is involved in oligomerization and binding regulators, domain II is flexibile and of varying length in different bacteria, domain III forms the AAA+ region, while domain IV binds dsDNA.</text>
</comment>
<dbReference type="InterPro" id="IPR018312">
    <property type="entry name" value="Chromosome_initiator_DnaA_CS"/>
</dbReference>
<dbReference type="GO" id="GO:0006270">
    <property type="term" value="P:DNA replication initiation"/>
    <property type="evidence" value="ECO:0007669"/>
    <property type="project" value="UniProtKB-UniRule"/>
</dbReference>
<reference evidence="15 16" key="1">
    <citation type="submission" date="2017-06" db="EMBL/GenBank/DDBJ databases">
        <title>Azoarcus.</title>
        <authorList>
            <person name="Woo J.-H."/>
            <person name="Kim H.-S."/>
        </authorList>
    </citation>
    <scope>NUCLEOTIDE SEQUENCE [LARGE SCALE GENOMIC DNA]</scope>
    <source>
        <strain evidence="15 16">TSPY31</strain>
    </source>
</reference>
<dbReference type="GO" id="GO:0003688">
    <property type="term" value="F:DNA replication origin binding"/>
    <property type="evidence" value="ECO:0007669"/>
    <property type="project" value="UniProtKB-UniRule"/>
</dbReference>
<dbReference type="CDD" id="cd06571">
    <property type="entry name" value="Bac_DnaA_C"/>
    <property type="match status" value="1"/>
</dbReference>
<evidence type="ECO:0000256" key="10">
    <source>
        <dbReference type="RuleBase" id="RU000577"/>
    </source>
</evidence>
<dbReference type="CDD" id="cd00009">
    <property type="entry name" value="AAA"/>
    <property type="match status" value="1"/>
</dbReference>
<comment type="caution">
    <text evidence="8">Lacks conserved residue(s) required for the propagation of feature annotation.</text>
</comment>
<dbReference type="FunFam" id="3.40.50.300:FF:000668">
    <property type="entry name" value="Chromosomal replication initiator protein DnaA"/>
    <property type="match status" value="1"/>
</dbReference>
<dbReference type="EMBL" id="CP022187">
    <property type="protein sequence ID" value="AWI76204.1"/>
    <property type="molecule type" value="Genomic_DNA"/>
</dbReference>
<evidence type="ECO:0000256" key="8">
    <source>
        <dbReference type="HAMAP-Rule" id="MF_00377"/>
    </source>
</evidence>
<dbReference type="InterPro" id="IPR024633">
    <property type="entry name" value="DnaA_N_dom"/>
</dbReference>
<dbReference type="AlphaFoldDB" id="A0A2U8GRR8"/>
<evidence type="ECO:0000256" key="11">
    <source>
        <dbReference type="RuleBase" id="RU004227"/>
    </source>
</evidence>
<dbReference type="Gene3D" id="3.40.50.300">
    <property type="entry name" value="P-loop containing nucleotide triphosphate hydrolases"/>
    <property type="match status" value="1"/>
</dbReference>
<dbReference type="InterPro" id="IPR013159">
    <property type="entry name" value="DnaA_C"/>
</dbReference>
<organism evidence="15 16">
    <name type="scientific">Parazoarcus communis</name>
    <dbReference type="NCBI Taxonomy" id="41977"/>
    <lineage>
        <taxon>Bacteria</taxon>
        <taxon>Pseudomonadati</taxon>
        <taxon>Pseudomonadota</taxon>
        <taxon>Betaproteobacteria</taxon>
        <taxon>Rhodocyclales</taxon>
        <taxon>Zoogloeaceae</taxon>
        <taxon>Parazoarcus</taxon>
    </lineage>
</organism>
<dbReference type="InterPro" id="IPR027417">
    <property type="entry name" value="P-loop_NTPase"/>
</dbReference>
<feature type="region of interest" description="Disordered" evidence="12">
    <location>
        <begin position="121"/>
        <end position="154"/>
    </location>
</feature>
<dbReference type="Gene3D" id="3.30.300.180">
    <property type="match status" value="1"/>
</dbReference>
<comment type="similarity">
    <text evidence="1 8 11">Belongs to the DnaA family.</text>
</comment>
<dbReference type="HAMAP" id="MF_00377">
    <property type="entry name" value="DnaA_bact"/>
    <property type="match status" value="1"/>
</dbReference>
<evidence type="ECO:0000256" key="4">
    <source>
        <dbReference type="ARBA" id="ARBA00022741"/>
    </source>
</evidence>
<dbReference type="GO" id="GO:0006275">
    <property type="term" value="P:regulation of DNA replication"/>
    <property type="evidence" value="ECO:0007669"/>
    <property type="project" value="UniProtKB-UniRule"/>
</dbReference>
<evidence type="ECO:0000256" key="12">
    <source>
        <dbReference type="SAM" id="MobiDB-lite"/>
    </source>
</evidence>
<dbReference type="PROSITE" id="PS01008">
    <property type="entry name" value="DNAA"/>
    <property type="match status" value="1"/>
</dbReference>
<feature type="binding site" evidence="8">
    <location>
        <position position="214"/>
    </location>
    <ligand>
        <name>ATP</name>
        <dbReference type="ChEBI" id="CHEBI:30616"/>
    </ligand>
</feature>
<sequence length="504" mass="56158">MYSRPVPQTQTVPSVNQDFWPFCLAHLEQELPQQQFNTWIKTLQVVCGEAADGGPTLTLTAPNRFVMQWVRERYLRRIGELGEEFHGVPLQLDLQLPAPGAARTPVKPVANAAPAAGAALAETPGSASSPAVADSAPAQPRQAAPSAIIRSSSPEPLSGAELAYEKTRLNADFTFDTLVTGRANDLARAAAMQVAQNPGTSYNPLFVYGGVGLGKTHLVHAIGNAVFRQNPRAVVRYVHVEDYYADVVRAYQQKSFDAFKRYYRSLDMLIIDDIQFFNNKNRTQEEFFHAFNALTEAKKQIVITCDTYPKDIQGLEDRLISRFDWGLTVQIEPPELEMRVAILQKKAEALRVAVDDDVAFLIAKNLRSNVRELEGALNKVVAYARFHGRGISLEVAKDALKDLLNAHNRQLSIEHIQKTVADYYKIKIADMHSKKRTRVIARPRQVAMWLAKELTPMSLPAIGEAFGGRDHTTVLHACRTITELRLGDHQLNHDVHVLTQVLRG</sequence>
<evidence type="ECO:0000256" key="7">
    <source>
        <dbReference type="ARBA" id="ARBA00023125"/>
    </source>
</evidence>
<feature type="region of interest" description="Domain I, interacts with DnaA modulators" evidence="8">
    <location>
        <begin position="1"/>
        <end position="113"/>
    </location>
</feature>
<dbReference type="Pfam" id="PF11638">
    <property type="entry name" value="DnaA_N"/>
    <property type="match status" value="1"/>
</dbReference>
<proteinExistence type="inferred from homology"/>
<evidence type="ECO:0000313" key="15">
    <source>
        <dbReference type="EMBL" id="AWI76204.1"/>
    </source>
</evidence>
<dbReference type="GO" id="GO:0005524">
    <property type="term" value="F:ATP binding"/>
    <property type="evidence" value="ECO:0007669"/>
    <property type="project" value="UniProtKB-UniRule"/>
</dbReference>
<keyword evidence="3 8" id="KW-0235">DNA replication</keyword>
<evidence type="ECO:0000256" key="1">
    <source>
        <dbReference type="ARBA" id="ARBA00006583"/>
    </source>
</evidence>